<comment type="caution">
    <text evidence="1">The sequence shown here is derived from an EMBL/GenBank/DDBJ whole genome shotgun (WGS) entry which is preliminary data.</text>
</comment>
<evidence type="ECO:0000313" key="2">
    <source>
        <dbReference type="Proteomes" id="UP000823674"/>
    </source>
</evidence>
<accession>A0ABQ7L6Z7</accession>
<dbReference type="EMBL" id="JADBGQ010000008">
    <property type="protein sequence ID" value="KAG5381400.1"/>
    <property type="molecule type" value="Genomic_DNA"/>
</dbReference>
<protein>
    <recommendedName>
        <fullName evidence="3">Secreted protein</fullName>
    </recommendedName>
</protein>
<proteinExistence type="predicted"/>
<sequence>MEHVWWALLQAQALASQHRLCDARRFPCLHPHCHEVCRARAKAAHARTSNSFSDLVQELWNQGRLRKRALNTLVLLPVETTLFAFVSCFADDNVSA</sequence>
<reference evidence="1 2" key="1">
    <citation type="submission" date="2021-03" db="EMBL/GenBank/DDBJ databases">
        <authorList>
            <person name="King G.J."/>
            <person name="Bancroft I."/>
            <person name="Baten A."/>
            <person name="Bloomfield J."/>
            <person name="Borpatragohain P."/>
            <person name="He Z."/>
            <person name="Irish N."/>
            <person name="Irwin J."/>
            <person name="Liu K."/>
            <person name="Mauleon R.P."/>
            <person name="Moore J."/>
            <person name="Morris R."/>
            <person name="Ostergaard L."/>
            <person name="Wang B."/>
            <person name="Wells R."/>
        </authorList>
    </citation>
    <scope>NUCLEOTIDE SEQUENCE [LARGE SCALE GENOMIC DNA]</scope>
    <source>
        <strain evidence="1">R-o-18</strain>
        <tissue evidence="1">Leaf</tissue>
    </source>
</reference>
<name>A0ABQ7L6Z7_BRACM</name>
<dbReference type="Proteomes" id="UP000823674">
    <property type="component" value="Chromosome A09"/>
</dbReference>
<gene>
    <name evidence="1" type="primary">A09p000520.1_BraROA</name>
    <name evidence="1" type="ORF">IGI04_032870</name>
</gene>
<evidence type="ECO:0008006" key="3">
    <source>
        <dbReference type="Google" id="ProtNLM"/>
    </source>
</evidence>
<keyword evidence="2" id="KW-1185">Reference proteome</keyword>
<organism evidence="1 2">
    <name type="scientific">Brassica rapa subsp. trilocularis</name>
    <dbReference type="NCBI Taxonomy" id="1813537"/>
    <lineage>
        <taxon>Eukaryota</taxon>
        <taxon>Viridiplantae</taxon>
        <taxon>Streptophyta</taxon>
        <taxon>Embryophyta</taxon>
        <taxon>Tracheophyta</taxon>
        <taxon>Spermatophyta</taxon>
        <taxon>Magnoliopsida</taxon>
        <taxon>eudicotyledons</taxon>
        <taxon>Gunneridae</taxon>
        <taxon>Pentapetalae</taxon>
        <taxon>rosids</taxon>
        <taxon>malvids</taxon>
        <taxon>Brassicales</taxon>
        <taxon>Brassicaceae</taxon>
        <taxon>Brassiceae</taxon>
        <taxon>Brassica</taxon>
    </lineage>
</organism>
<evidence type="ECO:0000313" key="1">
    <source>
        <dbReference type="EMBL" id="KAG5381400.1"/>
    </source>
</evidence>